<keyword evidence="2" id="KW-1185">Reference proteome</keyword>
<dbReference type="STRING" id="933852.A0A0C3AZ41"/>
<dbReference type="HOGENOM" id="CLU_119667_0_0_1"/>
<sequence length="179" mass="20955">MQNPNKTKNRVPTNRELTSLRAIASRKEELSNSINAQISEAQATYDEIMTRHERQMAVLESIQSELHAAKQYVNLLQTQKVIFDSEMNKLRGVLHPIRRMPVETLRQIFEGTLEPSSMEDWTEWWQPIQLSHVCQHWRTVALNAPTLWSVIIVDFRKPLSVVTEYWNWAMQRVTMAPVD</sequence>
<evidence type="ECO:0000313" key="1">
    <source>
        <dbReference type="EMBL" id="KIM24521.1"/>
    </source>
</evidence>
<dbReference type="AlphaFoldDB" id="A0A0C3AZ41"/>
<protein>
    <submittedName>
        <fullName evidence="1">Uncharacterized protein</fullName>
    </submittedName>
</protein>
<organism evidence="1 2">
    <name type="scientific">Serendipita vermifera MAFF 305830</name>
    <dbReference type="NCBI Taxonomy" id="933852"/>
    <lineage>
        <taxon>Eukaryota</taxon>
        <taxon>Fungi</taxon>
        <taxon>Dikarya</taxon>
        <taxon>Basidiomycota</taxon>
        <taxon>Agaricomycotina</taxon>
        <taxon>Agaricomycetes</taxon>
        <taxon>Sebacinales</taxon>
        <taxon>Serendipitaceae</taxon>
        <taxon>Serendipita</taxon>
    </lineage>
</organism>
<feature type="non-terminal residue" evidence="1">
    <location>
        <position position="179"/>
    </location>
</feature>
<reference evidence="2" key="2">
    <citation type="submission" date="2015-01" db="EMBL/GenBank/DDBJ databases">
        <title>Evolutionary Origins and Diversification of the Mycorrhizal Mutualists.</title>
        <authorList>
            <consortium name="DOE Joint Genome Institute"/>
            <consortium name="Mycorrhizal Genomics Consortium"/>
            <person name="Kohler A."/>
            <person name="Kuo A."/>
            <person name="Nagy L.G."/>
            <person name="Floudas D."/>
            <person name="Copeland A."/>
            <person name="Barry K.W."/>
            <person name="Cichocki N."/>
            <person name="Veneault-Fourrey C."/>
            <person name="LaButti K."/>
            <person name="Lindquist E.A."/>
            <person name="Lipzen A."/>
            <person name="Lundell T."/>
            <person name="Morin E."/>
            <person name="Murat C."/>
            <person name="Riley R."/>
            <person name="Ohm R."/>
            <person name="Sun H."/>
            <person name="Tunlid A."/>
            <person name="Henrissat B."/>
            <person name="Grigoriev I.V."/>
            <person name="Hibbett D.S."/>
            <person name="Martin F."/>
        </authorList>
    </citation>
    <scope>NUCLEOTIDE SEQUENCE [LARGE SCALE GENOMIC DNA]</scope>
    <source>
        <strain evidence="2">MAFF 305830</strain>
    </source>
</reference>
<gene>
    <name evidence="1" type="ORF">M408DRAFT_26989</name>
</gene>
<dbReference type="OrthoDB" id="2884925at2759"/>
<dbReference type="Proteomes" id="UP000054097">
    <property type="component" value="Unassembled WGS sequence"/>
</dbReference>
<accession>A0A0C3AZ41</accession>
<name>A0A0C3AZ41_SERVB</name>
<evidence type="ECO:0000313" key="2">
    <source>
        <dbReference type="Proteomes" id="UP000054097"/>
    </source>
</evidence>
<reference evidence="1 2" key="1">
    <citation type="submission" date="2014-04" db="EMBL/GenBank/DDBJ databases">
        <authorList>
            <consortium name="DOE Joint Genome Institute"/>
            <person name="Kuo A."/>
            <person name="Zuccaro A."/>
            <person name="Kohler A."/>
            <person name="Nagy L.G."/>
            <person name="Floudas D."/>
            <person name="Copeland A."/>
            <person name="Barry K.W."/>
            <person name="Cichocki N."/>
            <person name="Veneault-Fourrey C."/>
            <person name="LaButti K."/>
            <person name="Lindquist E.A."/>
            <person name="Lipzen A."/>
            <person name="Lundell T."/>
            <person name="Morin E."/>
            <person name="Murat C."/>
            <person name="Sun H."/>
            <person name="Tunlid A."/>
            <person name="Henrissat B."/>
            <person name="Grigoriev I.V."/>
            <person name="Hibbett D.S."/>
            <person name="Martin F."/>
            <person name="Nordberg H.P."/>
            <person name="Cantor M.N."/>
            <person name="Hua S.X."/>
        </authorList>
    </citation>
    <scope>NUCLEOTIDE SEQUENCE [LARGE SCALE GENOMIC DNA]</scope>
    <source>
        <strain evidence="1 2">MAFF 305830</strain>
    </source>
</reference>
<proteinExistence type="predicted"/>
<dbReference type="EMBL" id="KN824323">
    <property type="protein sequence ID" value="KIM24521.1"/>
    <property type="molecule type" value="Genomic_DNA"/>
</dbReference>
<dbReference type="Gene3D" id="1.20.1280.50">
    <property type="match status" value="1"/>
</dbReference>